<proteinExistence type="inferred from homology"/>
<feature type="domain" description="Gcp-like" evidence="9">
    <location>
        <begin position="29"/>
        <end position="319"/>
    </location>
</feature>
<evidence type="ECO:0000256" key="6">
    <source>
        <dbReference type="ARBA" id="ARBA00023315"/>
    </source>
</evidence>
<dbReference type="FunFam" id="3.30.420.40:FF:000040">
    <property type="entry name" value="tRNA N6-adenosine threonylcarbamoyltransferase"/>
    <property type="match status" value="1"/>
</dbReference>
<dbReference type="GO" id="GO:0061711">
    <property type="term" value="F:tRNA N(6)-L-threonylcarbamoyladenine synthase activity"/>
    <property type="evidence" value="ECO:0007669"/>
    <property type="project" value="UniProtKB-EC"/>
</dbReference>
<dbReference type="Pfam" id="PF00814">
    <property type="entry name" value="TsaD"/>
    <property type="match status" value="1"/>
</dbReference>
<feature type="binding site" evidence="8">
    <location>
        <begin position="138"/>
        <end position="142"/>
    </location>
    <ligand>
        <name>substrate</name>
    </ligand>
</feature>
<dbReference type="AlphaFoldDB" id="A0A942DZE8"/>
<keyword evidence="11" id="KW-1185">Reference proteome</keyword>
<dbReference type="RefSeq" id="WP_188255515.1">
    <property type="nucleotide sequence ID" value="NZ_JABVCF010000007.1"/>
</dbReference>
<feature type="binding site" evidence="8">
    <location>
        <position position="284"/>
    </location>
    <ligand>
        <name>substrate</name>
    </ligand>
</feature>
<evidence type="ECO:0000256" key="8">
    <source>
        <dbReference type="HAMAP-Rule" id="MF_01445"/>
    </source>
</evidence>
<feature type="binding site" evidence="8">
    <location>
        <position position="120"/>
    </location>
    <ligand>
        <name>Fe cation</name>
        <dbReference type="ChEBI" id="CHEBI:24875"/>
    </ligand>
</feature>
<feature type="binding site" evidence="8">
    <location>
        <position position="312"/>
    </location>
    <ligand>
        <name>Fe cation</name>
        <dbReference type="ChEBI" id="CHEBI:24875"/>
    </ligand>
</feature>
<dbReference type="InterPro" id="IPR000905">
    <property type="entry name" value="Gcp-like_dom"/>
</dbReference>
<evidence type="ECO:0000256" key="7">
    <source>
        <dbReference type="ARBA" id="ARBA00048117"/>
    </source>
</evidence>
<dbReference type="NCBIfam" id="TIGR00329">
    <property type="entry name" value="gcp_kae1"/>
    <property type="match status" value="1"/>
</dbReference>
<keyword evidence="1 8" id="KW-0963">Cytoplasm</keyword>
<evidence type="ECO:0000259" key="9">
    <source>
        <dbReference type="Pfam" id="PF00814"/>
    </source>
</evidence>
<feature type="binding site" evidence="8">
    <location>
        <position position="184"/>
    </location>
    <ligand>
        <name>substrate</name>
    </ligand>
</feature>
<keyword evidence="2 8" id="KW-0808">Transferase</keyword>
<dbReference type="HAMAP" id="MF_01445">
    <property type="entry name" value="TsaD"/>
    <property type="match status" value="1"/>
</dbReference>
<dbReference type="InterPro" id="IPR043129">
    <property type="entry name" value="ATPase_NBD"/>
</dbReference>
<comment type="similarity">
    <text evidence="8">Belongs to the KAE1 / TsaD family.</text>
</comment>
<keyword evidence="5 8" id="KW-0408">Iron</keyword>
<name>A0A942DZE8_9HYPH</name>
<evidence type="ECO:0000256" key="1">
    <source>
        <dbReference type="ARBA" id="ARBA00022490"/>
    </source>
</evidence>
<dbReference type="CDD" id="cd24133">
    <property type="entry name" value="ASKHA_NBD_TsaD_bac"/>
    <property type="match status" value="1"/>
</dbReference>
<keyword evidence="4 8" id="KW-0479">Metal-binding</keyword>
<dbReference type="EMBL" id="JAGWCR010000007">
    <property type="protein sequence ID" value="MBS3649972.1"/>
    <property type="molecule type" value="Genomic_DNA"/>
</dbReference>
<evidence type="ECO:0000256" key="4">
    <source>
        <dbReference type="ARBA" id="ARBA00022723"/>
    </source>
</evidence>
<evidence type="ECO:0000256" key="5">
    <source>
        <dbReference type="ARBA" id="ARBA00023004"/>
    </source>
</evidence>
<dbReference type="PRINTS" id="PR00789">
    <property type="entry name" value="OSIALOPTASE"/>
</dbReference>
<dbReference type="NCBIfam" id="TIGR03723">
    <property type="entry name" value="T6A_TsaD_YgjD"/>
    <property type="match status" value="1"/>
</dbReference>
<dbReference type="PANTHER" id="PTHR11735:SF6">
    <property type="entry name" value="TRNA N6-ADENOSINE THREONYLCARBAMOYLTRANSFERASE, MITOCHONDRIAL"/>
    <property type="match status" value="1"/>
</dbReference>
<comment type="subcellular location">
    <subcellularLocation>
        <location evidence="8">Cytoplasm</location>
    </subcellularLocation>
</comment>
<evidence type="ECO:0000256" key="3">
    <source>
        <dbReference type="ARBA" id="ARBA00022694"/>
    </source>
</evidence>
<sequence length="362" mass="37610">MIRVLGIETSCDETAASVVALDDAGSARILSSPVLSQIEEHAAFGGVVPEIAARAHVEALDGLVEAAIADSGTKLSDLDAIAVTAGPGLVGGLIVGLMTAKAIAAASGKPLIAINHLEGHALTPRLTDGLEFPYLLLLVSGGHTQIVLVRGVGDYRRWATTIDDALGEAFDKTAKMLGLPYPGGPNVEKAAKAGNPGRFAFPRPMKGEPRPDFSFSGLKTAVRQAATAISPLSDQDVADICASFQEAVTDVLADRVGKALERFTAEFLEVSARILVVAGGVAANEQIRSMLQGLCRENGFGFVAPPLDLCTDNAAMIAWAGIERLRAGLVEDNAMGFAPRSRWPLDQVSAPVIGAGRRGAKA</sequence>
<evidence type="ECO:0000256" key="2">
    <source>
        <dbReference type="ARBA" id="ARBA00022679"/>
    </source>
</evidence>
<dbReference type="Gene3D" id="3.30.420.40">
    <property type="match status" value="2"/>
</dbReference>
<dbReference type="Proteomes" id="UP000680348">
    <property type="component" value="Unassembled WGS sequence"/>
</dbReference>
<feature type="binding site" evidence="8">
    <location>
        <position position="188"/>
    </location>
    <ligand>
        <name>substrate</name>
    </ligand>
</feature>
<keyword evidence="6 8" id="KW-0012">Acyltransferase</keyword>
<dbReference type="FunFam" id="3.30.420.40:FF:000012">
    <property type="entry name" value="tRNA N6-adenosine threonylcarbamoyltransferase"/>
    <property type="match status" value="1"/>
</dbReference>
<keyword evidence="3 8" id="KW-0819">tRNA processing</keyword>
<dbReference type="PANTHER" id="PTHR11735">
    <property type="entry name" value="TRNA N6-ADENOSINE THREONYLCARBAMOYLTRANSFERASE"/>
    <property type="match status" value="1"/>
</dbReference>
<evidence type="ECO:0000313" key="11">
    <source>
        <dbReference type="Proteomes" id="UP000680348"/>
    </source>
</evidence>
<dbReference type="InterPro" id="IPR022450">
    <property type="entry name" value="TsaD"/>
</dbReference>
<dbReference type="InterPro" id="IPR017861">
    <property type="entry name" value="KAE1/TsaD"/>
</dbReference>
<dbReference type="EC" id="2.3.1.234" evidence="8"/>
<comment type="cofactor">
    <cofactor evidence="8">
        <name>Fe(2+)</name>
        <dbReference type="ChEBI" id="CHEBI:29033"/>
    </cofactor>
    <text evidence="8">Binds 1 Fe(2+) ion per subunit.</text>
</comment>
<feature type="binding site" evidence="8">
    <location>
        <position position="116"/>
    </location>
    <ligand>
        <name>Fe cation</name>
        <dbReference type="ChEBI" id="CHEBI:24875"/>
    </ligand>
</feature>
<evidence type="ECO:0000313" key="10">
    <source>
        <dbReference type="EMBL" id="MBS3649972.1"/>
    </source>
</evidence>
<organism evidence="10 11">
    <name type="scientific">Pseudaminobacter soli</name>
    <name type="common">ex Zhang et al. 2022</name>
    <dbReference type="NCBI Taxonomy" id="2831468"/>
    <lineage>
        <taxon>Bacteria</taxon>
        <taxon>Pseudomonadati</taxon>
        <taxon>Pseudomonadota</taxon>
        <taxon>Alphaproteobacteria</taxon>
        <taxon>Hyphomicrobiales</taxon>
        <taxon>Phyllobacteriaceae</taxon>
        <taxon>Pseudaminobacter</taxon>
    </lineage>
</organism>
<comment type="caution">
    <text evidence="10">The sequence shown here is derived from an EMBL/GenBank/DDBJ whole genome shotgun (WGS) entry which is preliminary data.</text>
</comment>
<accession>A0A942DZE8</accession>
<dbReference type="GO" id="GO:0002949">
    <property type="term" value="P:tRNA threonylcarbamoyladenosine modification"/>
    <property type="evidence" value="ECO:0007669"/>
    <property type="project" value="UniProtKB-UniRule"/>
</dbReference>
<gene>
    <name evidence="8 10" type="primary">tsaD</name>
    <name evidence="10" type="ORF">KEU06_15265</name>
</gene>
<comment type="function">
    <text evidence="8">Required for the formation of a threonylcarbamoyl group on adenosine at position 37 (t(6)A37) in tRNAs that read codons beginning with adenine. Is involved in the transfer of the threonylcarbamoyl moiety of threonylcarbamoyl-AMP (TC-AMP) to the N6 group of A37, together with TsaE and TsaB. TsaD likely plays a direct catalytic role in this reaction.</text>
</comment>
<reference evidence="10" key="1">
    <citation type="submission" date="2021-04" db="EMBL/GenBank/DDBJ databases">
        <title>Pseudaminobacter soli sp. nov., isolated from paddy soil contaminated by heavy metals.</title>
        <authorList>
            <person name="Zhang K."/>
        </authorList>
    </citation>
    <scope>NUCLEOTIDE SEQUENCE</scope>
    <source>
        <strain evidence="10">19-2017</strain>
    </source>
</reference>
<dbReference type="GO" id="GO:0005737">
    <property type="term" value="C:cytoplasm"/>
    <property type="evidence" value="ECO:0007669"/>
    <property type="project" value="UniProtKB-SubCell"/>
</dbReference>
<comment type="catalytic activity">
    <reaction evidence="7 8">
        <text>L-threonylcarbamoyladenylate + adenosine(37) in tRNA = N(6)-L-threonylcarbamoyladenosine(37) in tRNA + AMP + H(+)</text>
        <dbReference type="Rhea" id="RHEA:37059"/>
        <dbReference type="Rhea" id="RHEA-COMP:10162"/>
        <dbReference type="Rhea" id="RHEA-COMP:10163"/>
        <dbReference type="ChEBI" id="CHEBI:15378"/>
        <dbReference type="ChEBI" id="CHEBI:73682"/>
        <dbReference type="ChEBI" id="CHEBI:74411"/>
        <dbReference type="ChEBI" id="CHEBI:74418"/>
        <dbReference type="ChEBI" id="CHEBI:456215"/>
        <dbReference type="EC" id="2.3.1.234"/>
    </reaction>
</comment>
<dbReference type="GO" id="GO:0005506">
    <property type="term" value="F:iron ion binding"/>
    <property type="evidence" value="ECO:0007669"/>
    <property type="project" value="UniProtKB-UniRule"/>
</dbReference>
<protein>
    <recommendedName>
        <fullName evidence="8">tRNA N6-adenosine threonylcarbamoyltransferase</fullName>
        <ecNumber evidence="8">2.3.1.234</ecNumber>
    </recommendedName>
    <alternativeName>
        <fullName evidence="8">N6-L-threonylcarbamoyladenine synthase</fullName>
        <shortName evidence="8">t(6)A synthase</shortName>
    </alternativeName>
    <alternativeName>
        <fullName evidence="8">t(6)A37 threonylcarbamoyladenosine biosynthesis protein TsaD</fullName>
    </alternativeName>
    <alternativeName>
        <fullName evidence="8">tRNA threonylcarbamoyladenosine biosynthesis protein TsaD</fullName>
    </alternativeName>
</protein>
<dbReference type="SUPFAM" id="SSF53067">
    <property type="entry name" value="Actin-like ATPase domain"/>
    <property type="match status" value="2"/>
</dbReference>
<feature type="binding site" evidence="8">
    <location>
        <position position="171"/>
    </location>
    <ligand>
        <name>substrate</name>
    </ligand>
</feature>